<comment type="pathway">
    <text evidence="1">Cofactor biosynthesis; ubiquinone biosynthesis.</text>
</comment>
<dbReference type="PANTHER" id="PTHR38693">
    <property type="entry name" value="UBIQUINONE BIOSYNTHESIS PROTEIN UBIJ"/>
    <property type="match status" value="1"/>
</dbReference>
<feature type="domain" description="SCP2" evidence="2">
    <location>
        <begin position="14"/>
        <end position="112"/>
    </location>
</feature>
<dbReference type="UniPathway" id="UPA00232"/>
<dbReference type="GO" id="GO:0006744">
    <property type="term" value="P:ubiquinone biosynthetic process"/>
    <property type="evidence" value="ECO:0007669"/>
    <property type="project" value="UniProtKB-UniRule"/>
</dbReference>
<sequence>MLRAALLAGAERGLNGVLRLDPTALPRLAKLSGRIIEIDCTAPAWKLFILAGADGLRLATQWGSEPDCRLRASATDLLRLATNRNKTAILHGPDVEIQGDSGALMSLAEVLQDLELDWEYEVSRWLGPVGAHLLGSSARRQSAWLRQTADSLQQNLAEYLSEESRTLVGIAEAETRFAELDRLKLDLDRLDARIERLTHFQKPDRPE</sequence>
<dbReference type="OrthoDB" id="9796077at2"/>
<keyword evidence="1" id="KW-0963">Cytoplasm</keyword>
<accession>A0A172WPP1</accession>
<dbReference type="PANTHER" id="PTHR38693:SF1">
    <property type="entry name" value="UBIQUINONE BIOSYNTHESIS ACCESSORY FACTOR UBIJ"/>
    <property type="match status" value="1"/>
</dbReference>
<dbReference type="GO" id="GO:0005737">
    <property type="term" value="C:cytoplasm"/>
    <property type="evidence" value="ECO:0007669"/>
    <property type="project" value="UniProtKB-SubCell"/>
</dbReference>
<gene>
    <name evidence="1" type="primary">ubiJ</name>
    <name evidence="3" type="ORF">PS273GM_08920</name>
</gene>
<dbReference type="RefSeq" id="WP_045422519.1">
    <property type="nucleotide sequence ID" value="NZ_CP015641.1"/>
</dbReference>
<dbReference type="InterPro" id="IPR036527">
    <property type="entry name" value="SCP2_sterol-bd_dom_sf"/>
</dbReference>
<reference evidence="3 4" key="1">
    <citation type="submission" date="2016-05" db="EMBL/GenBank/DDBJ databases">
        <title>Genome sequence of Pseudomonas stutzeri 273 and identification of the exopolysaccharide biosynthesis locus.</title>
        <authorList>
            <person name="Wu S."/>
            <person name="Sun C."/>
        </authorList>
    </citation>
    <scope>NUCLEOTIDE SEQUENCE [LARGE SCALE GENOMIC DNA]</scope>
    <source>
        <strain evidence="3 4">273</strain>
    </source>
</reference>
<name>A0A172WPP1_STUST</name>
<comment type="similarity">
    <text evidence="1">Belongs to the UbiJ family.</text>
</comment>
<evidence type="ECO:0000259" key="2">
    <source>
        <dbReference type="Pfam" id="PF02036"/>
    </source>
</evidence>
<keyword evidence="1" id="KW-0831">Ubiquinone biosynthesis</keyword>
<organism evidence="3 4">
    <name type="scientific">Stutzerimonas stutzeri</name>
    <name type="common">Pseudomonas stutzeri</name>
    <dbReference type="NCBI Taxonomy" id="316"/>
    <lineage>
        <taxon>Bacteria</taxon>
        <taxon>Pseudomonadati</taxon>
        <taxon>Pseudomonadota</taxon>
        <taxon>Gammaproteobacteria</taxon>
        <taxon>Pseudomonadales</taxon>
        <taxon>Pseudomonadaceae</taxon>
        <taxon>Stutzerimonas</taxon>
    </lineage>
</organism>
<evidence type="ECO:0000313" key="3">
    <source>
        <dbReference type="EMBL" id="ANF25265.1"/>
    </source>
</evidence>
<evidence type="ECO:0000313" key="4">
    <source>
        <dbReference type="Proteomes" id="UP000077787"/>
    </source>
</evidence>
<dbReference type="InterPro" id="IPR038989">
    <property type="entry name" value="UbiJ"/>
</dbReference>
<dbReference type="Proteomes" id="UP000077787">
    <property type="component" value="Chromosome"/>
</dbReference>
<comment type="subcellular location">
    <subcellularLocation>
        <location evidence="1">Cytoplasm</location>
    </subcellularLocation>
</comment>
<dbReference type="InterPro" id="IPR003033">
    <property type="entry name" value="SCP2_sterol-bd_dom"/>
</dbReference>
<dbReference type="AlphaFoldDB" id="A0A172WPP1"/>
<dbReference type="Pfam" id="PF02036">
    <property type="entry name" value="SCP2"/>
    <property type="match status" value="1"/>
</dbReference>
<proteinExistence type="inferred from homology"/>
<evidence type="ECO:0000256" key="1">
    <source>
        <dbReference type="HAMAP-Rule" id="MF_02215"/>
    </source>
</evidence>
<dbReference type="SUPFAM" id="SSF55718">
    <property type="entry name" value="SCP-like"/>
    <property type="match status" value="1"/>
</dbReference>
<dbReference type="eggNOG" id="COG3165">
    <property type="taxonomic scope" value="Bacteria"/>
</dbReference>
<protein>
    <recommendedName>
        <fullName evidence="1">Ubiquinone biosynthesis accessory factor UbiJ</fullName>
    </recommendedName>
</protein>
<dbReference type="HAMAP" id="MF_02215">
    <property type="entry name" value="UbiJ"/>
    <property type="match status" value="1"/>
</dbReference>
<comment type="function">
    <text evidence="1">Required for ubiquinone (coenzyme Q) biosynthesis. Binds hydrophobic ubiquinone biosynthetic intermediates via its SCP2 domain and is essential for the stability of the Ubi complex. May constitute a docking platform where Ubi enzymes assemble and access their SCP2-bound polyprenyl substrates.</text>
</comment>
<dbReference type="EMBL" id="CP015641">
    <property type="protein sequence ID" value="ANF25265.1"/>
    <property type="molecule type" value="Genomic_DNA"/>
</dbReference>